<evidence type="ECO:0000256" key="1">
    <source>
        <dbReference type="ARBA" id="ARBA00004141"/>
    </source>
</evidence>
<feature type="transmembrane region" description="Helical" evidence="9">
    <location>
        <begin position="178"/>
        <end position="198"/>
    </location>
</feature>
<dbReference type="EMBL" id="FZNT01000002">
    <property type="protein sequence ID" value="SNR40422.1"/>
    <property type="molecule type" value="Genomic_DNA"/>
</dbReference>
<feature type="domain" description="Cation efflux protein transmembrane" evidence="10">
    <location>
        <begin position="17"/>
        <end position="209"/>
    </location>
</feature>
<dbReference type="Gene3D" id="1.20.1510.10">
    <property type="entry name" value="Cation efflux protein transmembrane domain"/>
    <property type="match status" value="1"/>
</dbReference>
<dbReference type="NCBIfam" id="TIGR01297">
    <property type="entry name" value="CDF"/>
    <property type="match status" value="1"/>
</dbReference>
<dbReference type="SUPFAM" id="SSF161111">
    <property type="entry name" value="Cation efflux protein transmembrane domain-like"/>
    <property type="match status" value="1"/>
</dbReference>
<dbReference type="GO" id="GO:0005886">
    <property type="term" value="C:plasma membrane"/>
    <property type="evidence" value="ECO:0007669"/>
    <property type="project" value="TreeGrafter"/>
</dbReference>
<sequence length="302" mass="34303">MSHNHSHHHPTLSGKNLLLSIILNIIITIAQLVGGFISGSLALISDAIHNFSDVISLIISYVANILANKKKTSEAYTFGYKRAEIFAAFFNAISLIVIAVFLAIEAVKRFFTPQEIQTDLVIWLAILGIAVNGFSVLLLKKDATHNLNMKSAYLHLLTDMLTSVAVLIGGLLMKYYQIYWIDAILTLIISGYLIYMSWDILIKSVKILMLFAPEHIKIEEVALEVLKIESIKNIHHVHIWQLNDHGTHIEAHIEFEKDIKLSEFDVICEKIEKLLLDKYGIDHCNFQPEFIRDDEKDLIKQD</sequence>
<dbReference type="Pfam" id="PF16916">
    <property type="entry name" value="ZT_dimer"/>
    <property type="match status" value="1"/>
</dbReference>
<dbReference type="PANTHER" id="PTHR11562:SF17">
    <property type="entry name" value="RE54080P-RELATED"/>
    <property type="match status" value="1"/>
</dbReference>
<accession>A0A238W1I9</accession>
<dbReference type="GO" id="GO:0005385">
    <property type="term" value="F:zinc ion transmembrane transporter activity"/>
    <property type="evidence" value="ECO:0007669"/>
    <property type="project" value="TreeGrafter"/>
</dbReference>
<dbReference type="InterPro" id="IPR050681">
    <property type="entry name" value="CDF/SLC30A"/>
</dbReference>
<evidence type="ECO:0000256" key="2">
    <source>
        <dbReference type="ARBA" id="ARBA00008873"/>
    </source>
</evidence>
<evidence type="ECO:0000313" key="12">
    <source>
        <dbReference type="EMBL" id="SNR40422.1"/>
    </source>
</evidence>
<dbReference type="Proteomes" id="UP000198384">
    <property type="component" value="Unassembled WGS sequence"/>
</dbReference>
<dbReference type="PANTHER" id="PTHR11562">
    <property type="entry name" value="CATION EFFLUX PROTEIN/ ZINC TRANSPORTER"/>
    <property type="match status" value="1"/>
</dbReference>
<evidence type="ECO:0000256" key="6">
    <source>
        <dbReference type="ARBA" id="ARBA00022989"/>
    </source>
</evidence>
<evidence type="ECO:0000256" key="3">
    <source>
        <dbReference type="ARBA" id="ARBA00022448"/>
    </source>
</evidence>
<dbReference type="Pfam" id="PF01545">
    <property type="entry name" value="Cation_efflux"/>
    <property type="match status" value="1"/>
</dbReference>
<keyword evidence="5" id="KW-0864">Zinc transport</keyword>
<feature type="transmembrane region" description="Helical" evidence="9">
    <location>
        <begin position="21"/>
        <end position="44"/>
    </location>
</feature>
<protein>
    <submittedName>
        <fullName evidence="12">Cobalt-zinc-cadmium efflux system protein</fullName>
    </submittedName>
</protein>
<feature type="domain" description="Cation efflux protein cytoplasmic" evidence="11">
    <location>
        <begin position="213"/>
        <end position="289"/>
    </location>
</feature>
<dbReference type="InterPro" id="IPR036837">
    <property type="entry name" value="Cation_efflux_CTD_sf"/>
</dbReference>
<keyword evidence="3" id="KW-0813">Transport</keyword>
<dbReference type="SUPFAM" id="SSF160240">
    <property type="entry name" value="Cation efflux protein cytoplasmic domain-like"/>
    <property type="match status" value="1"/>
</dbReference>
<feature type="transmembrane region" description="Helical" evidence="9">
    <location>
        <begin position="151"/>
        <end position="172"/>
    </location>
</feature>
<evidence type="ECO:0000256" key="5">
    <source>
        <dbReference type="ARBA" id="ARBA00022906"/>
    </source>
</evidence>
<organism evidence="12 13">
    <name type="scientific">Lutibacter agarilyticus</name>
    <dbReference type="NCBI Taxonomy" id="1109740"/>
    <lineage>
        <taxon>Bacteria</taxon>
        <taxon>Pseudomonadati</taxon>
        <taxon>Bacteroidota</taxon>
        <taxon>Flavobacteriia</taxon>
        <taxon>Flavobacteriales</taxon>
        <taxon>Flavobacteriaceae</taxon>
        <taxon>Lutibacter</taxon>
    </lineage>
</organism>
<evidence type="ECO:0000256" key="9">
    <source>
        <dbReference type="SAM" id="Phobius"/>
    </source>
</evidence>
<feature type="transmembrane region" description="Helical" evidence="9">
    <location>
        <begin position="120"/>
        <end position="139"/>
    </location>
</feature>
<proteinExistence type="inferred from homology"/>
<dbReference type="RefSeq" id="WP_089380526.1">
    <property type="nucleotide sequence ID" value="NZ_FZNT01000002.1"/>
</dbReference>
<keyword evidence="5" id="KW-0862">Zinc</keyword>
<dbReference type="OrthoDB" id="9809646at2"/>
<gene>
    <name evidence="12" type="ORF">SAMN06265371_102341</name>
</gene>
<evidence type="ECO:0000259" key="11">
    <source>
        <dbReference type="Pfam" id="PF16916"/>
    </source>
</evidence>
<keyword evidence="8 9" id="KW-0472">Membrane</keyword>
<feature type="transmembrane region" description="Helical" evidence="9">
    <location>
        <begin position="88"/>
        <end position="108"/>
    </location>
</feature>
<dbReference type="InterPro" id="IPR002524">
    <property type="entry name" value="Cation_efflux"/>
</dbReference>
<comment type="subcellular location">
    <subcellularLocation>
        <location evidence="1">Membrane</location>
        <topology evidence="1">Multi-pass membrane protein</topology>
    </subcellularLocation>
</comment>
<dbReference type="Gene3D" id="3.30.70.1350">
    <property type="entry name" value="Cation efflux protein, cytoplasmic domain"/>
    <property type="match status" value="1"/>
</dbReference>
<dbReference type="AlphaFoldDB" id="A0A238W1I9"/>
<evidence type="ECO:0000256" key="7">
    <source>
        <dbReference type="ARBA" id="ARBA00023065"/>
    </source>
</evidence>
<evidence type="ECO:0000259" key="10">
    <source>
        <dbReference type="Pfam" id="PF01545"/>
    </source>
</evidence>
<dbReference type="InterPro" id="IPR058533">
    <property type="entry name" value="Cation_efflux_TM"/>
</dbReference>
<evidence type="ECO:0000256" key="8">
    <source>
        <dbReference type="ARBA" id="ARBA00023136"/>
    </source>
</evidence>
<name>A0A238W1I9_9FLAO</name>
<comment type="similarity">
    <text evidence="2">Belongs to the cation diffusion facilitator (CDF) transporter (TC 2.A.4) family. SLC30A subfamily.</text>
</comment>
<reference evidence="12 13" key="1">
    <citation type="submission" date="2017-06" db="EMBL/GenBank/DDBJ databases">
        <authorList>
            <person name="Kim H.J."/>
            <person name="Triplett B.A."/>
        </authorList>
    </citation>
    <scope>NUCLEOTIDE SEQUENCE [LARGE SCALE GENOMIC DNA]</scope>
    <source>
        <strain evidence="12 13">DSM 29150</strain>
    </source>
</reference>
<evidence type="ECO:0000313" key="13">
    <source>
        <dbReference type="Proteomes" id="UP000198384"/>
    </source>
</evidence>
<keyword evidence="4 9" id="KW-0812">Transmembrane</keyword>
<dbReference type="InterPro" id="IPR027469">
    <property type="entry name" value="Cation_efflux_TMD_sf"/>
</dbReference>
<evidence type="ECO:0000256" key="4">
    <source>
        <dbReference type="ARBA" id="ARBA00022692"/>
    </source>
</evidence>
<keyword evidence="6 9" id="KW-1133">Transmembrane helix</keyword>
<keyword evidence="13" id="KW-1185">Reference proteome</keyword>
<dbReference type="InterPro" id="IPR027470">
    <property type="entry name" value="Cation_efflux_CTD"/>
</dbReference>
<keyword evidence="7" id="KW-0406">Ion transport</keyword>